<evidence type="ECO:0000313" key="2">
    <source>
        <dbReference type="EMBL" id="QPC97966.1"/>
    </source>
</evidence>
<accession>A0A7S8IUP4</accession>
<feature type="transmembrane region" description="Helical" evidence="1">
    <location>
        <begin position="34"/>
        <end position="55"/>
    </location>
</feature>
<organism evidence="2 3">
    <name type="scientific">Qipengyuania soli</name>
    <dbReference type="NCBI Taxonomy" id="2782568"/>
    <lineage>
        <taxon>Bacteria</taxon>
        <taxon>Pseudomonadati</taxon>
        <taxon>Pseudomonadota</taxon>
        <taxon>Alphaproteobacteria</taxon>
        <taxon>Sphingomonadales</taxon>
        <taxon>Erythrobacteraceae</taxon>
        <taxon>Qipengyuania</taxon>
    </lineage>
</organism>
<dbReference type="EMBL" id="CP064654">
    <property type="protein sequence ID" value="QPC97966.1"/>
    <property type="molecule type" value="Genomic_DNA"/>
</dbReference>
<keyword evidence="1" id="KW-0472">Membrane</keyword>
<reference evidence="2 3" key="1">
    <citation type="submission" date="2020-11" db="EMBL/GenBank/DDBJ databases">
        <title>The genome sequence of Erythrobacter sp. 6D36.</title>
        <authorList>
            <person name="Liu Y."/>
        </authorList>
    </citation>
    <scope>NUCLEOTIDE SEQUENCE [LARGE SCALE GENOMIC DNA]</scope>
    <source>
        <strain evidence="2 3">6D36</strain>
    </source>
</reference>
<protein>
    <submittedName>
        <fullName evidence="2">Uncharacterized protein</fullName>
    </submittedName>
</protein>
<evidence type="ECO:0000256" key="1">
    <source>
        <dbReference type="SAM" id="Phobius"/>
    </source>
</evidence>
<name>A0A7S8IUP4_9SPHN</name>
<proteinExistence type="predicted"/>
<dbReference type="KEGG" id="qso:IRL76_08665"/>
<keyword evidence="1" id="KW-1133">Transmembrane helix</keyword>
<keyword evidence="3" id="KW-1185">Reference proteome</keyword>
<gene>
    <name evidence="2" type="ORF">IRL76_08665</name>
</gene>
<evidence type="ECO:0000313" key="3">
    <source>
        <dbReference type="Proteomes" id="UP000594459"/>
    </source>
</evidence>
<dbReference type="Proteomes" id="UP000594459">
    <property type="component" value="Chromosome"/>
</dbReference>
<sequence length="66" mass="7173">MGRSFIFYTVVAIGLVIIALNADDIEGRQGQASLTETLLVVGGVMLVLFGMRTALAKFNASRDRRE</sequence>
<feature type="transmembrane region" description="Helical" evidence="1">
    <location>
        <begin position="5"/>
        <end position="22"/>
    </location>
</feature>
<dbReference type="RefSeq" id="WP_200980976.1">
    <property type="nucleotide sequence ID" value="NZ_CP064654.1"/>
</dbReference>
<keyword evidence="1" id="KW-0812">Transmembrane</keyword>
<dbReference type="AlphaFoldDB" id="A0A7S8IUP4"/>